<dbReference type="EC" id="3.1.-.-" evidence="8"/>
<dbReference type="HAMAP" id="MF_00265">
    <property type="entry name" value="VapC_Nob1"/>
    <property type="match status" value="1"/>
</dbReference>
<evidence type="ECO:0000256" key="3">
    <source>
        <dbReference type="ARBA" id="ARBA00022722"/>
    </source>
</evidence>
<evidence type="ECO:0000256" key="4">
    <source>
        <dbReference type="ARBA" id="ARBA00022723"/>
    </source>
</evidence>
<dbReference type="PANTHER" id="PTHR33653">
    <property type="entry name" value="RIBONUCLEASE VAPC2"/>
    <property type="match status" value="1"/>
</dbReference>
<feature type="binding site" evidence="8">
    <location>
        <position position="113"/>
    </location>
    <ligand>
        <name>Mg(2+)</name>
        <dbReference type="ChEBI" id="CHEBI:18420"/>
    </ligand>
</feature>
<dbReference type="PANTHER" id="PTHR33653:SF1">
    <property type="entry name" value="RIBONUCLEASE VAPC2"/>
    <property type="match status" value="1"/>
</dbReference>
<dbReference type="Proteomes" id="UP000199086">
    <property type="component" value="Unassembled WGS sequence"/>
</dbReference>
<comment type="similarity">
    <text evidence="7 8">Belongs to the PINc/VapC protein family.</text>
</comment>
<evidence type="ECO:0000256" key="2">
    <source>
        <dbReference type="ARBA" id="ARBA00022649"/>
    </source>
</evidence>
<evidence type="ECO:0000256" key="7">
    <source>
        <dbReference type="ARBA" id="ARBA00038093"/>
    </source>
</evidence>
<keyword evidence="2 8" id="KW-1277">Toxin-antitoxin system</keyword>
<comment type="function">
    <text evidence="8">Toxic component of a toxin-antitoxin (TA) system. An RNase.</text>
</comment>
<dbReference type="InterPro" id="IPR029060">
    <property type="entry name" value="PIN-like_dom_sf"/>
</dbReference>
<organism evidence="10 11">
    <name type="scientific">Raineyella antarctica</name>
    <dbReference type="NCBI Taxonomy" id="1577474"/>
    <lineage>
        <taxon>Bacteria</taxon>
        <taxon>Bacillati</taxon>
        <taxon>Actinomycetota</taxon>
        <taxon>Actinomycetes</taxon>
        <taxon>Propionibacteriales</taxon>
        <taxon>Propionibacteriaceae</taxon>
        <taxon>Raineyella</taxon>
    </lineage>
</organism>
<dbReference type="AlphaFoldDB" id="A0A1G6GDB1"/>
<keyword evidence="3 8" id="KW-0540">Nuclease</keyword>
<evidence type="ECO:0000256" key="1">
    <source>
        <dbReference type="ARBA" id="ARBA00001946"/>
    </source>
</evidence>
<dbReference type="GO" id="GO:0090729">
    <property type="term" value="F:toxin activity"/>
    <property type="evidence" value="ECO:0007669"/>
    <property type="project" value="UniProtKB-KW"/>
</dbReference>
<evidence type="ECO:0000313" key="11">
    <source>
        <dbReference type="Proteomes" id="UP000199086"/>
    </source>
</evidence>
<keyword evidence="11" id="KW-1185">Reference proteome</keyword>
<dbReference type="STRING" id="1577474.GA0111570_101266"/>
<protein>
    <recommendedName>
        <fullName evidence="8">Ribonuclease VapC</fullName>
        <shortName evidence="8">RNase VapC</shortName>
        <ecNumber evidence="8">3.1.-.-</ecNumber>
    </recommendedName>
    <alternativeName>
        <fullName evidence="8">Toxin VapC</fullName>
    </alternativeName>
</protein>
<dbReference type="Gene3D" id="3.40.50.1010">
    <property type="entry name" value="5'-nuclease"/>
    <property type="match status" value="1"/>
</dbReference>
<feature type="domain" description="PIN" evidence="9">
    <location>
        <begin position="23"/>
        <end position="135"/>
    </location>
</feature>
<reference evidence="10 11" key="1">
    <citation type="submission" date="2016-06" db="EMBL/GenBank/DDBJ databases">
        <authorList>
            <person name="Olsen C.W."/>
            <person name="Carey S."/>
            <person name="Hinshaw L."/>
            <person name="Karasin A.I."/>
        </authorList>
    </citation>
    <scope>NUCLEOTIDE SEQUENCE [LARGE SCALE GENOMIC DNA]</scope>
    <source>
        <strain evidence="10 11">LZ-22</strain>
    </source>
</reference>
<accession>A0A1G6GDB1</accession>
<dbReference type="SUPFAM" id="SSF88723">
    <property type="entry name" value="PIN domain-like"/>
    <property type="match status" value="1"/>
</dbReference>
<gene>
    <name evidence="8" type="primary">vapC</name>
    <name evidence="10" type="ORF">GA0111570_101266</name>
</gene>
<feature type="binding site" evidence="8">
    <location>
        <position position="24"/>
    </location>
    <ligand>
        <name>Mg(2+)</name>
        <dbReference type="ChEBI" id="CHEBI:18420"/>
    </ligand>
</feature>
<keyword evidence="6 8" id="KW-0460">Magnesium</keyword>
<evidence type="ECO:0000259" key="9">
    <source>
        <dbReference type="Pfam" id="PF01850"/>
    </source>
</evidence>
<keyword evidence="5 8" id="KW-0378">Hydrolase</keyword>
<dbReference type="Pfam" id="PF01850">
    <property type="entry name" value="PIN"/>
    <property type="match status" value="1"/>
</dbReference>
<sequence length="147" mass="15642">MTSTTWPIKGSSHVAERLEAGLLDTSVVIDLDRLGPESLPLAVGVSAITMAELSAGPAATDDPMERARRQDRLQRAEAAFEPIPFGTEAARAYGRVHAAVVAAGRQPRRRFEDLLIAATAVAEGLPLVTRNAQDFAGLEELLVVVTV</sequence>
<evidence type="ECO:0000256" key="6">
    <source>
        <dbReference type="ARBA" id="ARBA00022842"/>
    </source>
</evidence>
<dbReference type="EMBL" id="FMYF01000001">
    <property type="protein sequence ID" value="SDB79992.1"/>
    <property type="molecule type" value="Genomic_DNA"/>
</dbReference>
<dbReference type="GO" id="GO:0004540">
    <property type="term" value="F:RNA nuclease activity"/>
    <property type="evidence" value="ECO:0007669"/>
    <property type="project" value="InterPro"/>
</dbReference>
<evidence type="ECO:0000256" key="8">
    <source>
        <dbReference type="HAMAP-Rule" id="MF_00265"/>
    </source>
</evidence>
<dbReference type="InterPro" id="IPR050556">
    <property type="entry name" value="Type_II_TA_system_RNase"/>
</dbReference>
<proteinExistence type="inferred from homology"/>
<dbReference type="GO" id="GO:0000287">
    <property type="term" value="F:magnesium ion binding"/>
    <property type="evidence" value="ECO:0007669"/>
    <property type="project" value="UniProtKB-UniRule"/>
</dbReference>
<evidence type="ECO:0000313" key="10">
    <source>
        <dbReference type="EMBL" id="SDB79992.1"/>
    </source>
</evidence>
<dbReference type="InterPro" id="IPR022907">
    <property type="entry name" value="VapC_family"/>
</dbReference>
<dbReference type="CDD" id="cd18732">
    <property type="entry name" value="PIN_MtVapC4-C5_like"/>
    <property type="match status" value="1"/>
</dbReference>
<keyword evidence="4 8" id="KW-0479">Metal-binding</keyword>
<dbReference type="InterPro" id="IPR002716">
    <property type="entry name" value="PIN_dom"/>
</dbReference>
<keyword evidence="8" id="KW-0800">Toxin</keyword>
<name>A0A1G6GDB1_9ACTN</name>
<comment type="cofactor">
    <cofactor evidence="1 8">
        <name>Mg(2+)</name>
        <dbReference type="ChEBI" id="CHEBI:18420"/>
    </cofactor>
</comment>
<dbReference type="GO" id="GO:0016787">
    <property type="term" value="F:hydrolase activity"/>
    <property type="evidence" value="ECO:0007669"/>
    <property type="project" value="UniProtKB-KW"/>
</dbReference>
<evidence type="ECO:0000256" key="5">
    <source>
        <dbReference type="ARBA" id="ARBA00022801"/>
    </source>
</evidence>